<name>A0AAD2Q1P7_9AGAR</name>
<comment type="subcellular location">
    <subcellularLocation>
        <location evidence="1">Membrane</location>
        <topology evidence="1">Multi-pass membrane protein</topology>
    </subcellularLocation>
</comment>
<proteinExistence type="predicted"/>
<evidence type="ECO:0000313" key="7">
    <source>
        <dbReference type="Proteomes" id="UP001295794"/>
    </source>
</evidence>
<organism evidence="6 7">
    <name type="scientific">Mycena citricolor</name>
    <dbReference type="NCBI Taxonomy" id="2018698"/>
    <lineage>
        <taxon>Eukaryota</taxon>
        <taxon>Fungi</taxon>
        <taxon>Dikarya</taxon>
        <taxon>Basidiomycota</taxon>
        <taxon>Agaricomycotina</taxon>
        <taxon>Agaricomycetes</taxon>
        <taxon>Agaricomycetidae</taxon>
        <taxon>Agaricales</taxon>
        <taxon>Marasmiineae</taxon>
        <taxon>Mycenaceae</taxon>
        <taxon>Mycena</taxon>
    </lineage>
</organism>
<keyword evidence="4 5" id="KW-0472">Membrane</keyword>
<keyword evidence="2 5" id="KW-0812">Transmembrane</keyword>
<feature type="transmembrane region" description="Helical" evidence="5">
    <location>
        <begin position="175"/>
        <end position="199"/>
    </location>
</feature>
<dbReference type="Proteomes" id="UP001295794">
    <property type="component" value="Unassembled WGS sequence"/>
</dbReference>
<dbReference type="PANTHER" id="PTHR23502">
    <property type="entry name" value="MAJOR FACILITATOR SUPERFAMILY"/>
    <property type="match status" value="1"/>
</dbReference>
<dbReference type="EMBL" id="CAVNYO010000060">
    <property type="protein sequence ID" value="CAK5264537.1"/>
    <property type="molecule type" value="Genomic_DNA"/>
</dbReference>
<accession>A0AAD2Q1P7</accession>
<dbReference type="Gene3D" id="1.20.1250.20">
    <property type="entry name" value="MFS general substrate transporter like domains"/>
    <property type="match status" value="1"/>
</dbReference>
<evidence type="ECO:0000313" key="6">
    <source>
        <dbReference type="EMBL" id="CAK5264537.1"/>
    </source>
</evidence>
<comment type="caution">
    <text evidence="6">The sequence shown here is derived from an EMBL/GenBank/DDBJ whole genome shotgun (WGS) entry which is preliminary data.</text>
</comment>
<keyword evidence="7" id="KW-1185">Reference proteome</keyword>
<dbReference type="GO" id="GO:0022857">
    <property type="term" value="F:transmembrane transporter activity"/>
    <property type="evidence" value="ECO:0007669"/>
    <property type="project" value="InterPro"/>
</dbReference>
<dbReference type="InterPro" id="IPR036259">
    <property type="entry name" value="MFS_trans_sf"/>
</dbReference>
<gene>
    <name evidence="6" type="ORF">MYCIT1_LOCUS4780</name>
</gene>
<dbReference type="GO" id="GO:0005886">
    <property type="term" value="C:plasma membrane"/>
    <property type="evidence" value="ECO:0007669"/>
    <property type="project" value="TreeGrafter"/>
</dbReference>
<evidence type="ECO:0008006" key="8">
    <source>
        <dbReference type="Google" id="ProtNLM"/>
    </source>
</evidence>
<evidence type="ECO:0000256" key="5">
    <source>
        <dbReference type="SAM" id="Phobius"/>
    </source>
</evidence>
<dbReference type="InterPro" id="IPR011701">
    <property type="entry name" value="MFS"/>
</dbReference>
<feature type="transmembrane region" description="Helical" evidence="5">
    <location>
        <begin position="243"/>
        <end position="265"/>
    </location>
</feature>
<evidence type="ECO:0000256" key="3">
    <source>
        <dbReference type="ARBA" id="ARBA00022989"/>
    </source>
</evidence>
<protein>
    <recommendedName>
        <fullName evidence="8">MFS general substrate transporter</fullName>
    </recommendedName>
</protein>
<feature type="transmembrane region" description="Helical" evidence="5">
    <location>
        <begin position="206"/>
        <end position="231"/>
    </location>
</feature>
<dbReference type="PANTHER" id="PTHR23502:SF173">
    <property type="entry name" value="MFS-MULTIDRUG-RESISTANCE TRANSPORTER-RELATED"/>
    <property type="match status" value="1"/>
</dbReference>
<keyword evidence="3 5" id="KW-1133">Transmembrane helix</keyword>
<feature type="transmembrane region" description="Helical" evidence="5">
    <location>
        <begin position="150"/>
        <end position="169"/>
    </location>
</feature>
<reference evidence="6" key="1">
    <citation type="submission" date="2023-11" db="EMBL/GenBank/DDBJ databases">
        <authorList>
            <person name="De Vega J J."/>
            <person name="De Vega J J."/>
        </authorList>
    </citation>
    <scope>NUCLEOTIDE SEQUENCE</scope>
</reference>
<dbReference type="AlphaFoldDB" id="A0AAD2Q1P7"/>
<feature type="transmembrane region" description="Helical" evidence="5">
    <location>
        <begin position="69"/>
        <end position="88"/>
    </location>
</feature>
<dbReference type="SUPFAM" id="SSF103473">
    <property type="entry name" value="MFS general substrate transporter"/>
    <property type="match status" value="1"/>
</dbReference>
<evidence type="ECO:0000256" key="4">
    <source>
        <dbReference type="ARBA" id="ARBA00023136"/>
    </source>
</evidence>
<sequence length="278" mass="30805">MCKGIWLRLIRRLECCYRPVLLVAAAAKKRDETGDAKYYARLETAKVSMAERFESIVARPFKVLGTEPMLIVLTFYMSFVYGCLYLLFEAYPIVFTRGHGLNPGVSGLTFFPILLGGVAGVMLSIIVFNPRYEKKVAELAPAPVPPEFRLEMTLLAAPLYAISFFWFGWTSYPSISLWAPMMSGGIMGLAINGIFLSLFNYIIDTYLHVAATALAANTIIRSIFGAVFPLFATQMFDGLGPQWAASVLGFVALAMVPVPIVLIRYGPYLRSKSRHAPT</sequence>
<dbReference type="Pfam" id="PF07690">
    <property type="entry name" value="MFS_1"/>
    <property type="match status" value="1"/>
</dbReference>
<evidence type="ECO:0000256" key="2">
    <source>
        <dbReference type="ARBA" id="ARBA00022692"/>
    </source>
</evidence>
<feature type="transmembrane region" description="Helical" evidence="5">
    <location>
        <begin position="108"/>
        <end position="129"/>
    </location>
</feature>
<evidence type="ECO:0000256" key="1">
    <source>
        <dbReference type="ARBA" id="ARBA00004141"/>
    </source>
</evidence>